<organism evidence="1 2">
    <name type="scientific">Plastorhodobacter daqingensis</name>
    <dbReference type="NCBI Taxonomy" id="1387281"/>
    <lineage>
        <taxon>Bacteria</taxon>
        <taxon>Pseudomonadati</taxon>
        <taxon>Pseudomonadota</taxon>
        <taxon>Alphaproteobacteria</taxon>
        <taxon>Rhodobacterales</taxon>
        <taxon>Paracoccaceae</taxon>
        <taxon>Plastorhodobacter</taxon>
    </lineage>
</organism>
<protein>
    <submittedName>
        <fullName evidence="1">Uncharacterized protein</fullName>
    </submittedName>
</protein>
<evidence type="ECO:0000313" key="1">
    <source>
        <dbReference type="EMBL" id="MFC7702801.1"/>
    </source>
</evidence>
<dbReference type="Proteomes" id="UP001596516">
    <property type="component" value="Unassembled WGS sequence"/>
</dbReference>
<accession>A0ABW2UDS2</accession>
<name>A0ABW2UDS2_9RHOB</name>
<dbReference type="EMBL" id="JBHTFQ010000001">
    <property type="protein sequence ID" value="MFC7702801.1"/>
    <property type="molecule type" value="Genomic_DNA"/>
</dbReference>
<sequence length="272" mass="30143">MKGCIFGNSHSAALLKAWREHEGAWPGLSLDFFVRSGVGVQGHRLDGPVIRAEDPDFRDMLEKLGLHHEIDLSGYDFLAVVGSEISPFKSVAILRDNQIFGWRTNDLARPVISEKVLRAALADSLRAANGARLLAQLRAVFQADKPIYVLTQPFPAAKHIDSPKLATFRRQIRQGDATRFARLYNEVAATVVEELGGLYLPQPQETVFKWVLTREKFTMGAPRLTNLRLKQAQDDILHANADYGQVVLNDLAGRLGLAAASVPVRDTPRTPE</sequence>
<reference evidence="2" key="1">
    <citation type="journal article" date="2019" name="Int. J. Syst. Evol. Microbiol.">
        <title>The Global Catalogue of Microorganisms (GCM) 10K type strain sequencing project: providing services to taxonomists for standard genome sequencing and annotation.</title>
        <authorList>
            <consortium name="The Broad Institute Genomics Platform"/>
            <consortium name="The Broad Institute Genome Sequencing Center for Infectious Disease"/>
            <person name="Wu L."/>
            <person name="Ma J."/>
        </authorList>
    </citation>
    <scope>NUCLEOTIDE SEQUENCE [LARGE SCALE GENOMIC DNA]</scope>
    <source>
        <strain evidence="2">CGMCC 1.12750</strain>
    </source>
</reference>
<proteinExistence type="predicted"/>
<keyword evidence="2" id="KW-1185">Reference proteome</keyword>
<comment type="caution">
    <text evidence="1">The sequence shown here is derived from an EMBL/GenBank/DDBJ whole genome shotgun (WGS) entry which is preliminary data.</text>
</comment>
<gene>
    <name evidence="1" type="ORF">ACFQXB_01170</name>
</gene>
<evidence type="ECO:0000313" key="2">
    <source>
        <dbReference type="Proteomes" id="UP001596516"/>
    </source>
</evidence>
<dbReference type="RefSeq" id="WP_377397847.1">
    <property type="nucleotide sequence ID" value="NZ_JBHTFQ010000001.1"/>
</dbReference>